<dbReference type="Gene3D" id="1.10.10.10">
    <property type="entry name" value="Winged helix-like DNA-binding domain superfamily/Winged helix DNA-binding domain"/>
    <property type="match status" value="1"/>
</dbReference>
<accession>A0AAV9L5E5</accession>
<dbReference type="FunFam" id="1.10.10.10:FF:000322">
    <property type="entry name" value="Probable disease resistance protein At1g63360"/>
    <property type="match status" value="1"/>
</dbReference>
<dbReference type="Gene3D" id="3.80.10.10">
    <property type="entry name" value="Ribonuclease Inhibitor"/>
    <property type="match status" value="1"/>
</dbReference>
<evidence type="ECO:0000256" key="1">
    <source>
        <dbReference type="ARBA" id="ARBA00008894"/>
    </source>
</evidence>
<dbReference type="InterPro" id="IPR032675">
    <property type="entry name" value="LRR_dom_sf"/>
</dbReference>
<evidence type="ECO:0000256" key="4">
    <source>
        <dbReference type="ARBA" id="ARBA00022741"/>
    </source>
</evidence>
<dbReference type="GO" id="GO:0006952">
    <property type="term" value="P:defense response"/>
    <property type="evidence" value="ECO:0007669"/>
    <property type="project" value="UniProtKB-KW"/>
</dbReference>
<keyword evidence="6" id="KW-0067">ATP-binding</keyword>
<dbReference type="Pfam" id="PF23598">
    <property type="entry name" value="LRR_14"/>
    <property type="match status" value="1"/>
</dbReference>
<keyword evidence="4" id="KW-0547">Nucleotide-binding</keyword>
<dbReference type="InterPro" id="IPR036388">
    <property type="entry name" value="WH-like_DNA-bd_sf"/>
</dbReference>
<evidence type="ECO:0000256" key="6">
    <source>
        <dbReference type="ARBA" id="ARBA00022840"/>
    </source>
</evidence>
<evidence type="ECO:0000256" key="2">
    <source>
        <dbReference type="ARBA" id="ARBA00022614"/>
    </source>
</evidence>
<feature type="domain" description="Disease resistance R13L4/SHOC-2-like LRR" evidence="8">
    <location>
        <begin position="160"/>
        <end position="442"/>
    </location>
</feature>
<evidence type="ECO:0000313" key="10">
    <source>
        <dbReference type="Proteomes" id="UP001311915"/>
    </source>
</evidence>
<dbReference type="InterPro" id="IPR058922">
    <property type="entry name" value="WHD_DRP"/>
</dbReference>
<keyword evidence="2" id="KW-0433">Leucine-rich repeat</keyword>
<protein>
    <submittedName>
        <fullName evidence="9">Uncharacterized protein</fullName>
    </submittedName>
</protein>
<comment type="similarity">
    <text evidence="1">Belongs to the disease resistance NB-LRR family.</text>
</comment>
<sequence length="474" mass="55824">MSSFPEDFEVETWRLIQLWIAEGFIIMTHGSHKSLEEVGIYYLEELISRNLLQARKRRFNGEIKTCGIHDLLHEFCLIEAEMIKFMHVERTHLPLPEHKHDVHRFSFQTISYSYEDWYELLPLVTRSIYLFSRLDSPFSSLIKPLGKLSIHYRDPNYLHTYLRRFNLLRVLAIFNEGVRSPSFPLVITKFFHLRYLQIRFDGDIPESISELQNLQTLICSGNSSETLPQNIWMMKNLRCIRLREVSYISSPISESILNLEDFSGLCSASCTKEVFSSISNLKRLIIREPFLIQHYFPDLELLDMSSLRKLEELKYSNCRNYCFMDISIKSFVLPTSLKRLTLSMCNYFLWEDISSTFMMLPNLEELKLKRYQTSSDEWILSDNDKFKRLKLLLLSGSSLKRWEASSDNFPNLKRLVLQYCYDLQEIPTDFGEIATLESIELHDCSVTAEDSARKIVQEQEEMGNNPLKLYIHKS</sequence>
<gene>
    <name evidence="9" type="ORF">R3W88_011155</name>
</gene>
<dbReference type="GO" id="GO:0005524">
    <property type="term" value="F:ATP binding"/>
    <property type="evidence" value="ECO:0007669"/>
    <property type="project" value="UniProtKB-KW"/>
</dbReference>
<dbReference type="InterPro" id="IPR055414">
    <property type="entry name" value="LRR_R13L4/SHOC2-like"/>
</dbReference>
<dbReference type="SUPFAM" id="SSF52058">
    <property type="entry name" value="L domain-like"/>
    <property type="match status" value="1"/>
</dbReference>
<evidence type="ECO:0000313" key="9">
    <source>
        <dbReference type="EMBL" id="KAK4720922.1"/>
    </source>
</evidence>
<comment type="caution">
    <text evidence="9">The sequence shown here is derived from an EMBL/GenBank/DDBJ whole genome shotgun (WGS) entry which is preliminary data.</text>
</comment>
<feature type="domain" description="Disease resistance protein winged helix" evidence="7">
    <location>
        <begin position="4"/>
        <end position="75"/>
    </location>
</feature>
<organism evidence="9 10">
    <name type="scientific">Solanum pinnatisectum</name>
    <name type="common">tansyleaf nightshade</name>
    <dbReference type="NCBI Taxonomy" id="50273"/>
    <lineage>
        <taxon>Eukaryota</taxon>
        <taxon>Viridiplantae</taxon>
        <taxon>Streptophyta</taxon>
        <taxon>Embryophyta</taxon>
        <taxon>Tracheophyta</taxon>
        <taxon>Spermatophyta</taxon>
        <taxon>Magnoliopsida</taxon>
        <taxon>eudicotyledons</taxon>
        <taxon>Gunneridae</taxon>
        <taxon>Pentapetalae</taxon>
        <taxon>asterids</taxon>
        <taxon>lamiids</taxon>
        <taxon>Solanales</taxon>
        <taxon>Solanaceae</taxon>
        <taxon>Solanoideae</taxon>
        <taxon>Solaneae</taxon>
        <taxon>Solanum</taxon>
    </lineage>
</organism>
<dbReference type="Pfam" id="PF23559">
    <property type="entry name" value="WHD_DRP"/>
    <property type="match status" value="1"/>
</dbReference>
<evidence type="ECO:0000259" key="7">
    <source>
        <dbReference type="Pfam" id="PF23559"/>
    </source>
</evidence>
<keyword evidence="5" id="KW-0611">Plant defense</keyword>
<dbReference type="EMBL" id="JAWPEI010000007">
    <property type="protein sequence ID" value="KAK4720922.1"/>
    <property type="molecule type" value="Genomic_DNA"/>
</dbReference>
<keyword evidence="3" id="KW-0677">Repeat</keyword>
<proteinExistence type="inferred from homology"/>
<evidence type="ECO:0000256" key="3">
    <source>
        <dbReference type="ARBA" id="ARBA00022737"/>
    </source>
</evidence>
<evidence type="ECO:0000256" key="5">
    <source>
        <dbReference type="ARBA" id="ARBA00022821"/>
    </source>
</evidence>
<reference evidence="9 10" key="1">
    <citation type="submission" date="2023-10" db="EMBL/GenBank/DDBJ databases">
        <title>Genome-Wide Identification Analysis in wild type Solanum Pinnatisectum Reveals Some Genes Defensing Phytophthora Infestans.</title>
        <authorList>
            <person name="Sun C."/>
        </authorList>
    </citation>
    <scope>NUCLEOTIDE SEQUENCE [LARGE SCALE GENOMIC DNA]</scope>
    <source>
        <strain evidence="9">LQN</strain>
        <tissue evidence="9">Leaf</tissue>
    </source>
</reference>
<name>A0AAV9L5E5_9SOLN</name>
<dbReference type="PANTHER" id="PTHR15140">
    <property type="entry name" value="TUBULIN-SPECIFIC CHAPERONE E"/>
    <property type="match status" value="1"/>
</dbReference>
<dbReference type="AlphaFoldDB" id="A0AAV9L5E5"/>
<dbReference type="Proteomes" id="UP001311915">
    <property type="component" value="Unassembled WGS sequence"/>
</dbReference>
<dbReference type="PANTHER" id="PTHR15140:SF46">
    <property type="entry name" value="NRC1"/>
    <property type="match status" value="1"/>
</dbReference>
<evidence type="ECO:0000259" key="8">
    <source>
        <dbReference type="Pfam" id="PF23598"/>
    </source>
</evidence>
<keyword evidence="10" id="KW-1185">Reference proteome</keyword>